<accession>A0A811QHJ2</accession>
<feature type="domain" description="NB-ARC" evidence="3">
    <location>
        <begin position="208"/>
        <end position="359"/>
    </location>
</feature>
<proteinExistence type="predicted"/>
<feature type="region of interest" description="Disordered" evidence="2">
    <location>
        <begin position="104"/>
        <end position="128"/>
    </location>
</feature>
<sequence length="932" mass="105433">MDIVLASTAATWLINKLLDRLSDYAIKKLLGSEGLEAEASSLSYALQRARLVLGAVPAGAAAGTKIGNDQLLPQIDRVQRLATDLARHLDELEYYDVKKKVKKNQKSSNPLSKMNLSLTESGQSKPKYNRTDIKQIRDTVEHLHSICNDVHNALLLDKLDSIKKAAQDASSDKRETVENFTKNPRYEVIPGEEMKDILKLINSAASSDQELLVVPIVGAGGVGKTTLAQLVYEEVKAQFDMMFWIYVSANFDEVKLTQEILEQIPECELKNTKNLTVLQRGINKYLTKRFILVLDDMWEESEGRWDKLLAPLRSTQVKGNIILVTTRKLSVARITSNIEAPIILDGMKENVFFSFFKRCIFGDGDYQDQRKLMSKGDQRKLLNIAKTIATRLKGNPLAAKSVGTLLRRNIDEVYWRRILDSDEWRLQESIDDIIPALKLSYNQLPYRLQLLFSYCAMFPKGYNFDKGQLIRTWIALGFVMNERKKLEDEGSDCFEDLVDRSFFQRYGESQYYTVHDLMHDVAQEVSINKCLIIDGSDFRTVRSSICHLSIWTEPVYNEQSIERNDDFEEKLDAVQDNVLGSLESLILAGVYDENYSAKFVKTLERARYVRVLQLTAMPFNSDILLSSIKRLIHLRYLELRCTSDKPKSLPEAICKLYHLQVLDVQYWSGINDLPKDMSNLVNLRYLLVPGSGSLHSKISRVGELKFIQELKEFQVQEANGFEISQLGNINEIRGSLSILGLETVTKKGDATRARIKDKKHLRTLLLTWGSASGSTTSVQKEVMEGLKPHENLSHLLVFNYAGATPSWLGDNFSLKNLESLHLQDCAAVRILPPFEKMPFLKKLSLVGLPCLKNLRIDFNSAGEEDELELTEIEISKCSALTSIRLHSCKELTKLSINDCEALASLEGLPSSEQLKQYVVHGCPKLPSGSIPN</sequence>
<evidence type="ECO:0000313" key="6">
    <source>
        <dbReference type="EMBL" id="CAD6256998.1"/>
    </source>
</evidence>
<keyword evidence="7" id="KW-1185">Reference proteome</keyword>
<dbReference type="InterPro" id="IPR056789">
    <property type="entry name" value="LRR_R13L1-DRL21"/>
</dbReference>
<dbReference type="InterPro" id="IPR032675">
    <property type="entry name" value="LRR_dom_sf"/>
</dbReference>
<dbReference type="Proteomes" id="UP000604825">
    <property type="component" value="Unassembled WGS sequence"/>
</dbReference>
<dbReference type="InterPro" id="IPR002182">
    <property type="entry name" value="NB-ARC"/>
</dbReference>
<evidence type="ECO:0000256" key="1">
    <source>
        <dbReference type="ARBA" id="ARBA00022821"/>
    </source>
</evidence>
<name>A0A811QHJ2_9POAL</name>
<reference evidence="6" key="1">
    <citation type="submission" date="2020-10" db="EMBL/GenBank/DDBJ databases">
        <authorList>
            <person name="Han B."/>
            <person name="Lu T."/>
            <person name="Zhao Q."/>
            <person name="Huang X."/>
            <person name="Zhao Y."/>
        </authorList>
    </citation>
    <scope>NUCLEOTIDE SEQUENCE</scope>
</reference>
<dbReference type="InterPro" id="IPR027417">
    <property type="entry name" value="P-loop_NTPase"/>
</dbReference>
<dbReference type="EMBL" id="CAJGYO010000010">
    <property type="protein sequence ID" value="CAD6256998.1"/>
    <property type="molecule type" value="Genomic_DNA"/>
</dbReference>
<dbReference type="PANTHER" id="PTHR23155">
    <property type="entry name" value="DISEASE RESISTANCE PROTEIN RP"/>
    <property type="match status" value="1"/>
</dbReference>
<dbReference type="PANTHER" id="PTHR23155:SF1133">
    <property type="entry name" value="NBS-LRR-LIKE PROTEIN"/>
    <property type="match status" value="1"/>
</dbReference>
<dbReference type="Gene3D" id="3.40.50.300">
    <property type="entry name" value="P-loop containing nucleotide triphosphate hydrolases"/>
    <property type="match status" value="1"/>
</dbReference>
<dbReference type="GO" id="GO:0098542">
    <property type="term" value="P:defense response to other organism"/>
    <property type="evidence" value="ECO:0007669"/>
    <property type="project" value="TreeGrafter"/>
</dbReference>
<dbReference type="InterPro" id="IPR044974">
    <property type="entry name" value="Disease_R_plants"/>
</dbReference>
<evidence type="ECO:0000256" key="2">
    <source>
        <dbReference type="SAM" id="MobiDB-lite"/>
    </source>
</evidence>
<dbReference type="InterPro" id="IPR036388">
    <property type="entry name" value="WH-like_DNA-bd_sf"/>
</dbReference>
<organism evidence="6 7">
    <name type="scientific">Miscanthus lutarioriparius</name>
    <dbReference type="NCBI Taxonomy" id="422564"/>
    <lineage>
        <taxon>Eukaryota</taxon>
        <taxon>Viridiplantae</taxon>
        <taxon>Streptophyta</taxon>
        <taxon>Embryophyta</taxon>
        <taxon>Tracheophyta</taxon>
        <taxon>Spermatophyta</taxon>
        <taxon>Magnoliopsida</taxon>
        <taxon>Liliopsida</taxon>
        <taxon>Poales</taxon>
        <taxon>Poaceae</taxon>
        <taxon>PACMAD clade</taxon>
        <taxon>Panicoideae</taxon>
        <taxon>Andropogonodae</taxon>
        <taxon>Andropogoneae</taxon>
        <taxon>Saccharinae</taxon>
        <taxon>Miscanthus</taxon>
    </lineage>
</organism>
<evidence type="ECO:0000313" key="7">
    <source>
        <dbReference type="Proteomes" id="UP000604825"/>
    </source>
</evidence>
<dbReference type="Pfam" id="PF23559">
    <property type="entry name" value="WHD_DRP"/>
    <property type="match status" value="1"/>
</dbReference>
<dbReference type="Pfam" id="PF25019">
    <property type="entry name" value="LRR_R13L1-DRL21"/>
    <property type="match status" value="1"/>
</dbReference>
<dbReference type="Gene3D" id="3.80.10.10">
    <property type="entry name" value="Ribonuclease Inhibitor"/>
    <property type="match status" value="1"/>
</dbReference>
<protein>
    <recommendedName>
        <fullName evidence="8">NB-ARC domain-containing protein</fullName>
    </recommendedName>
</protein>
<dbReference type="PRINTS" id="PR00364">
    <property type="entry name" value="DISEASERSIST"/>
</dbReference>
<feature type="domain" description="Disease resistance protein winged helix" evidence="4">
    <location>
        <begin position="457"/>
        <end position="522"/>
    </location>
</feature>
<dbReference type="GO" id="GO:0043531">
    <property type="term" value="F:ADP binding"/>
    <property type="evidence" value="ECO:0007669"/>
    <property type="project" value="InterPro"/>
</dbReference>
<feature type="compositionally biased region" description="Polar residues" evidence="2">
    <location>
        <begin position="110"/>
        <end position="126"/>
    </location>
</feature>
<dbReference type="AlphaFoldDB" id="A0A811QHJ2"/>
<evidence type="ECO:0000259" key="3">
    <source>
        <dbReference type="Pfam" id="PF00931"/>
    </source>
</evidence>
<comment type="caution">
    <text evidence="6">The sequence shown here is derived from an EMBL/GenBank/DDBJ whole genome shotgun (WGS) entry which is preliminary data.</text>
</comment>
<evidence type="ECO:0008006" key="8">
    <source>
        <dbReference type="Google" id="ProtNLM"/>
    </source>
</evidence>
<evidence type="ECO:0000259" key="4">
    <source>
        <dbReference type="Pfam" id="PF23559"/>
    </source>
</evidence>
<keyword evidence="1" id="KW-0611">Plant defense</keyword>
<dbReference type="OrthoDB" id="1534087at2759"/>
<dbReference type="InterPro" id="IPR058922">
    <property type="entry name" value="WHD_DRP"/>
</dbReference>
<feature type="domain" description="R13L1/DRL21-like LRR repeat region" evidence="5">
    <location>
        <begin position="723"/>
        <end position="847"/>
    </location>
</feature>
<dbReference type="SUPFAM" id="SSF52058">
    <property type="entry name" value="L domain-like"/>
    <property type="match status" value="1"/>
</dbReference>
<gene>
    <name evidence="6" type="ORF">NCGR_LOCUS40488</name>
</gene>
<dbReference type="Gene3D" id="1.10.10.10">
    <property type="entry name" value="Winged helix-like DNA-binding domain superfamily/Winged helix DNA-binding domain"/>
    <property type="match status" value="1"/>
</dbReference>
<dbReference type="SUPFAM" id="SSF52540">
    <property type="entry name" value="P-loop containing nucleoside triphosphate hydrolases"/>
    <property type="match status" value="1"/>
</dbReference>
<evidence type="ECO:0000259" key="5">
    <source>
        <dbReference type="Pfam" id="PF25019"/>
    </source>
</evidence>
<dbReference type="Pfam" id="PF00931">
    <property type="entry name" value="NB-ARC"/>
    <property type="match status" value="1"/>
</dbReference>